<comment type="similarity">
    <text evidence="2">Belongs to the drug/metabolite transporter (DMT) superfamily. 10 TMS drug/metabolite exporter (DME) (TC 2.A.7.3) family.</text>
</comment>
<name>A0A975EP05_9RHOB</name>
<keyword evidence="4 6" id="KW-1133">Transmembrane helix</keyword>
<dbReference type="PANTHER" id="PTHR22911:SF6">
    <property type="entry name" value="SOLUTE CARRIER FAMILY 35 MEMBER G1"/>
    <property type="match status" value="1"/>
</dbReference>
<evidence type="ECO:0000313" key="8">
    <source>
        <dbReference type="EMBL" id="QTN35555.1"/>
    </source>
</evidence>
<dbReference type="GO" id="GO:0016020">
    <property type="term" value="C:membrane"/>
    <property type="evidence" value="ECO:0007669"/>
    <property type="project" value="UniProtKB-SubCell"/>
</dbReference>
<feature type="domain" description="EamA" evidence="7">
    <location>
        <begin position="7"/>
        <end position="137"/>
    </location>
</feature>
<dbReference type="RefSeq" id="WP_209356259.1">
    <property type="nucleotide sequence ID" value="NZ_CP060010.1"/>
</dbReference>
<dbReference type="SUPFAM" id="SSF103481">
    <property type="entry name" value="Multidrug resistance efflux transporter EmrE"/>
    <property type="match status" value="2"/>
</dbReference>
<dbReference type="EMBL" id="CP060010">
    <property type="protein sequence ID" value="QTN35555.1"/>
    <property type="molecule type" value="Genomic_DNA"/>
</dbReference>
<feature type="transmembrane region" description="Helical" evidence="6">
    <location>
        <begin position="36"/>
        <end position="60"/>
    </location>
</feature>
<evidence type="ECO:0000256" key="2">
    <source>
        <dbReference type="ARBA" id="ARBA00009853"/>
    </source>
</evidence>
<organism evidence="8 9">
    <name type="scientific">Cognatishimia activa</name>
    <dbReference type="NCBI Taxonomy" id="1715691"/>
    <lineage>
        <taxon>Bacteria</taxon>
        <taxon>Pseudomonadati</taxon>
        <taxon>Pseudomonadota</taxon>
        <taxon>Alphaproteobacteria</taxon>
        <taxon>Rhodobacterales</taxon>
        <taxon>Paracoccaceae</taxon>
        <taxon>Cognatishimia</taxon>
    </lineage>
</organism>
<reference evidence="8" key="1">
    <citation type="submission" date="2020-07" db="EMBL/GenBank/DDBJ databases">
        <title>Genome sequences of bacteria associated with the marine, planktonic diatom Thalassiosira profunda strain ECT2AJA-044.</title>
        <authorList>
            <person name="Gargas C.B."/>
            <person name="Roberts W.R."/>
            <person name="Alverson A.J."/>
        </authorList>
    </citation>
    <scope>NUCLEOTIDE SEQUENCE</scope>
    <source>
        <strain evidence="8">ECT2AJA-044</strain>
    </source>
</reference>
<comment type="subcellular location">
    <subcellularLocation>
        <location evidence="1">Membrane</location>
        <topology evidence="1">Multi-pass membrane protein</topology>
    </subcellularLocation>
</comment>
<protein>
    <submittedName>
        <fullName evidence="8">DMT family transporter</fullName>
    </submittedName>
</protein>
<accession>A0A975EP05</accession>
<dbReference type="AlphaFoldDB" id="A0A975EP05"/>
<dbReference type="InterPro" id="IPR037185">
    <property type="entry name" value="EmrE-like"/>
</dbReference>
<evidence type="ECO:0000256" key="4">
    <source>
        <dbReference type="ARBA" id="ARBA00022989"/>
    </source>
</evidence>
<dbReference type="InterPro" id="IPR000620">
    <property type="entry name" value="EamA_dom"/>
</dbReference>
<feature type="transmembrane region" description="Helical" evidence="6">
    <location>
        <begin position="261"/>
        <end position="279"/>
    </location>
</feature>
<evidence type="ECO:0000313" key="9">
    <source>
        <dbReference type="Proteomes" id="UP000665026"/>
    </source>
</evidence>
<feature type="transmembrane region" description="Helical" evidence="6">
    <location>
        <begin position="176"/>
        <end position="195"/>
    </location>
</feature>
<feature type="transmembrane region" description="Helical" evidence="6">
    <location>
        <begin position="207"/>
        <end position="227"/>
    </location>
</feature>
<gene>
    <name evidence="8" type="ORF">HZ995_13890</name>
</gene>
<evidence type="ECO:0000259" key="7">
    <source>
        <dbReference type="Pfam" id="PF00892"/>
    </source>
</evidence>
<evidence type="ECO:0000256" key="6">
    <source>
        <dbReference type="SAM" id="Phobius"/>
    </source>
</evidence>
<evidence type="ECO:0000256" key="3">
    <source>
        <dbReference type="ARBA" id="ARBA00022692"/>
    </source>
</evidence>
<dbReference type="Proteomes" id="UP000665026">
    <property type="component" value="Chromosome"/>
</dbReference>
<keyword evidence="5 6" id="KW-0472">Membrane</keyword>
<sequence length="288" mass="30553">MSNLRSMVFMIMGMATFAGADAMIKLSSSDTTTGLIMITMGLAGGSVFLAVCVASGTAVLSRLFFHPVILLRNLFEVAAAFFLFQAFALNELSTVAAILQAIPLILTILAAAFLNEKVGPRRWTAVAIGLLGVLIIIRPTGAGIGWTDLLAVLGTLFLALRDLASRLAPPEASTPLLSVYAFMLLVPMGAVLNFTQGGAWHIAPASWGPLSLMVVLSVTGYYCVTTAMRIGDVSAVSPLRYFRLPCAAILAYFLFSEVPDWQTILGATLVVGSGLFVMLREAQLSSPK</sequence>
<feature type="transmembrane region" description="Helical" evidence="6">
    <location>
        <begin position="69"/>
        <end position="89"/>
    </location>
</feature>
<dbReference type="Pfam" id="PF00892">
    <property type="entry name" value="EamA"/>
    <property type="match status" value="2"/>
</dbReference>
<evidence type="ECO:0000256" key="5">
    <source>
        <dbReference type="ARBA" id="ARBA00023136"/>
    </source>
</evidence>
<feature type="transmembrane region" description="Helical" evidence="6">
    <location>
        <begin position="95"/>
        <end position="114"/>
    </location>
</feature>
<feature type="domain" description="EamA" evidence="7">
    <location>
        <begin position="146"/>
        <end position="277"/>
    </location>
</feature>
<keyword evidence="3 6" id="KW-0812">Transmembrane</keyword>
<evidence type="ECO:0000256" key="1">
    <source>
        <dbReference type="ARBA" id="ARBA00004141"/>
    </source>
</evidence>
<dbReference type="KEGG" id="cact:HZ995_13890"/>
<dbReference type="PANTHER" id="PTHR22911">
    <property type="entry name" value="ACYL-MALONYL CONDENSING ENZYME-RELATED"/>
    <property type="match status" value="1"/>
</dbReference>
<proteinExistence type="inferred from homology"/>
<feature type="transmembrane region" description="Helical" evidence="6">
    <location>
        <begin position="7"/>
        <end position="24"/>
    </location>
</feature>